<evidence type="ECO:0000256" key="1">
    <source>
        <dbReference type="ARBA" id="ARBA00022729"/>
    </source>
</evidence>
<organism evidence="4 5">
    <name type="scientific">Thermincola ferriacetica</name>
    <dbReference type="NCBI Taxonomy" id="281456"/>
    <lineage>
        <taxon>Bacteria</taxon>
        <taxon>Bacillati</taxon>
        <taxon>Bacillota</taxon>
        <taxon>Clostridia</taxon>
        <taxon>Eubacteriales</taxon>
        <taxon>Thermincolaceae</taxon>
        <taxon>Thermincola</taxon>
    </lineage>
</organism>
<feature type="domain" description="G5" evidence="3">
    <location>
        <begin position="132"/>
        <end position="214"/>
    </location>
</feature>
<dbReference type="InterPro" id="IPR036908">
    <property type="entry name" value="RlpA-like_sf"/>
</dbReference>
<accession>A0A0L6W0S8</accession>
<dbReference type="PROSITE" id="PS51109">
    <property type="entry name" value="G5"/>
    <property type="match status" value="1"/>
</dbReference>
<dbReference type="CDD" id="cd22786">
    <property type="entry name" value="DPBB_YuiC-like"/>
    <property type="match status" value="1"/>
</dbReference>
<comment type="caution">
    <text evidence="4">The sequence shown here is derived from an EMBL/GenBank/DDBJ whole genome shotgun (WGS) entry which is preliminary data.</text>
</comment>
<dbReference type="PANTHER" id="PTHR39160:SF4">
    <property type="entry name" value="RESUSCITATION-PROMOTING FACTOR RPFB"/>
    <property type="match status" value="1"/>
</dbReference>
<evidence type="ECO:0000256" key="2">
    <source>
        <dbReference type="SAM" id="Phobius"/>
    </source>
</evidence>
<keyword evidence="2" id="KW-0472">Membrane</keyword>
<dbReference type="SMART" id="SM01208">
    <property type="entry name" value="G5"/>
    <property type="match status" value="1"/>
</dbReference>
<dbReference type="InterPro" id="IPR010611">
    <property type="entry name" value="3D_dom"/>
</dbReference>
<dbReference type="Pfam" id="PF06725">
    <property type="entry name" value="3D"/>
    <property type="match status" value="1"/>
</dbReference>
<evidence type="ECO:0000313" key="5">
    <source>
        <dbReference type="Proteomes" id="UP000037175"/>
    </source>
</evidence>
<evidence type="ECO:0000313" key="4">
    <source>
        <dbReference type="EMBL" id="KNZ69187.1"/>
    </source>
</evidence>
<dbReference type="SUPFAM" id="SSF50685">
    <property type="entry name" value="Barwin-like endoglucanases"/>
    <property type="match status" value="1"/>
</dbReference>
<feature type="transmembrane region" description="Helical" evidence="2">
    <location>
        <begin position="40"/>
        <end position="58"/>
    </location>
</feature>
<evidence type="ECO:0000259" key="3">
    <source>
        <dbReference type="PROSITE" id="PS51109"/>
    </source>
</evidence>
<dbReference type="PANTHER" id="PTHR39160">
    <property type="entry name" value="CELL WALL-BINDING PROTEIN YOCH"/>
    <property type="match status" value="1"/>
</dbReference>
<dbReference type="Gene3D" id="2.20.230.10">
    <property type="entry name" value="Resuscitation-promoting factor rpfb"/>
    <property type="match status" value="1"/>
</dbReference>
<dbReference type="Proteomes" id="UP000037175">
    <property type="component" value="Unassembled WGS sequence"/>
</dbReference>
<protein>
    <submittedName>
        <fullName evidence="4">3D domain-containing protein</fullName>
    </submittedName>
</protein>
<keyword evidence="5" id="KW-1185">Reference proteome</keyword>
<dbReference type="Gene3D" id="2.40.40.10">
    <property type="entry name" value="RlpA-like domain"/>
    <property type="match status" value="1"/>
</dbReference>
<keyword evidence="2" id="KW-0812">Transmembrane</keyword>
<name>A0A0L6W0S8_9FIRM</name>
<dbReference type="InterPro" id="IPR051933">
    <property type="entry name" value="Resuscitation_pf_RpfB"/>
</dbReference>
<sequence length="319" mass="36067">MSADVRSFHPEALLPEYITTSKKDRAELGLRHVINRNQVLVAYLLLIITVVLVTVTAVKSLHRVTIIGWHFRAGARVDNMMTKEVLRCLGIYRLANKAGWVVTDDRAALKKPGRYLFVDRKLDSKINKDTRINLVYYKIAEECREIRIPYRVLVKKTPYLLPGQKRLVQKGRTGVRNDYYFIVWQNGKKIQNKKTASEVAVAPRQEIVQEGMPFVRLSRGVTFIGFNRSVPKGILLFSSTAYTHTGFRTATGIKPRIGVVAVDPRVIPFGTKMFIPGYGYAVAADTGGAIKGRKLDVFFETRAEALKWGRRCIKVTILG</sequence>
<dbReference type="GO" id="GO:0009254">
    <property type="term" value="P:peptidoglycan turnover"/>
    <property type="evidence" value="ECO:0007669"/>
    <property type="project" value="InterPro"/>
</dbReference>
<proteinExistence type="predicted"/>
<reference evidence="5" key="1">
    <citation type="submission" date="2015-07" db="EMBL/GenBank/DDBJ databases">
        <title>Complete Genome of Thermincola ferriacetica strain Z-0001T.</title>
        <authorList>
            <person name="Lusk B."/>
            <person name="Badalamenti J.P."/>
            <person name="Parameswaran P."/>
            <person name="Bond D.R."/>
            <person name="Torres C.I."/>
        </authorList>
    </citation>
    <scope>NUCLEOTIDE SEQUENCE [LARGE SCALE GENOMIC DNA]</scope>
    <source>
        <strain evidence="5">Z-0001</strain>
    </source>
</reference>
<dbReference type="GO" id="GO:0019867">
    <property type="term" value="C:outer membrane"/>
    <property type="evidence" value="ECO:0007669"/>
    <property type="project" value="InterPro"/>
</dbReference>
<gene>
    <name evidence="4" type="ORF">Tfer_2133</name>
</gene>
<dbReference type="EMBL" id="LGTE01000015">
    <property type="protein sequence ID" value="KNZ69187.1"/>
    <property type="molecule type" value="Genomic_DNA"/>
</dbReference>
<dbReference type="InterPro" id="IPR011098">
    <property type="entry name" value="G5_dom"/>
</dbReference>
<dbReference type="RefSeq" id="WP_052218307.1">
    <property type="nucleotide sequence ID" value="NZ_LGTE01000015.1"/>
</dbReference>
<keyword evidence="2" id="KW-1133">Transmembrane helix</keyword>
<keyword evidence="1" id="KW-0732">Signal</keyword>
<dbReference type="AlphaFoldDB" id="A0A0L6W0S8"/>
<dbReference type="GO" id="GO:0004553">
    <property type="term" value="F:hydrolase activity, hydrolyzing O-glycosyl compounds"/>
    <property type="evidence" value="ECO:0007669"/>
    <property type="project" value="InterPro"/>
</dbReference>
<dbReference type="Pfam" id="PF07501">
    <property type="entry name" value="G5"/>
    <property type="match status" value="1"/>
</dbReference>